<dbReference type="OrthoDB" id="289721at2759"/>
<organism evidence="1 2">
    <name type="scientific">Funneliformis geosporum</name>
    <dbReference type="NCBI Taxonomy" id="1117311"/>
    <lineage>
        <taxon>Eukaryota</taxon>
        <taxon>Fungi</taxon>
        <taxon>Fungi incertae sedis</taxon>
        <taxon>Mucoromycota</taxon>
        <taxon>Glomeromycotina</taxon>
        <taxon>Glomeromycetes</taxon>
        <taxon>Glomerales</taxon>
        <taxon>Glomeraceae</taxon>
        <taxon>Funneliformis</taxon>
    </lineage>
</organism>
<gene>
    <name evidence="1" type="ORF">FWILDA_LOCUS9709</name>
</gene>
<protein>
    <submittedName>
        <fullName evidence="1">4576_t:CDS:1</fullName>
    </submittedName>
</protein>
<feature type="non-terminal residue" evidence="1">
    <location>
        <position position="242"/>
    </location>
</feature>
<accession>A0A9W4WRD9</accession>
<reference evidence="1" key="1">
    <citation type="submission" date="2022-08" db="EMBL/GenBank/DDBJ databases">
        <authorList>
            <person name="Kallberg Y."/>
            <person name="Tangrot J."/>
            <person name="Rosling A."/>
        </authorList>
    </citation>
    <scope>NUCLEOTIDE SEQUENCE</scope>
    <source>
        <strain evidence="1">Wild A</strain>
    </source>
</reference>
<dbReference type="EMBL" id="CAMKVN010002346">
    <property type="protein sequence ID" value="CAI2180694.1"/>
    <property type="molecule type" value="Genomic_DNA"/>
</dbReference>
<sequence>QNVYATLTAYYSNLTFLNDLLQQQLDDNIELLKEKDEFEYKKLLITAVIAANTILQFPNKNSGLAISQLPLPQCTPSSILLEKRSFSGNGINDTKTRGTFLKLLEATHSDKETRKEDLRSKHVIASDESSVLDENKNSKIQRKLPIEDVQETFWNEILFSKAVILNDRKVKQYLVNRYLEVRPKDDNFRKKYNYHIHNEVGIPQRSKFSPILCSIYYGDLERTELQFVKDGEGVNFDLEISG</sequence>
<name>A0A9W4WRD9_9GLOM</name>
<proteinExistence type="predicted"/>
<comment type="caution">
    <text evidence="1">The sequence shown here is derived from an EMBL/GenBank/DDBJ whole genome shotgun (WGS) entry which is preliminary data.</text>
</comment>
<keyword evidence="2" id="KW-1185">Reference proteome</keyword>
<evidence type="ECO:0000313" key="1">
    <source>
        <dbReference type="EMBL" id="CAI2180694.1"/>
    </source>
</evidence>
<dbReference type="AlphaFoldDB" id="A0A9W4WRD9"/>
<dbReference type="Proteomes" id="UP001153678">
    <property type="component" value="Unassembled WGS sequence"/>
</dbReference>
<evidence type="ECO:0000313" key="2">
    <source>
        <dbReference type="Proteomes" id="UP001153678"/>
    </source>
</evidence>